<feature type="region of interest" description="Disordered" evidence="1">
    <location>
        <begin position="245"/>
        <end position="268"/>
    </location>
</feature>
<gene>
    <name evidence="2" type="ORF">EW145_g3620</name>
</gene>
<keyword evidence="3" id="KW-1185">Reference proteome</keyword>
<dbReference type="OrthoDB" id="3261524at2759"/>
<reference evidence="2 3" key="1">
    <citation type="submission" date="2019-02" db="EMBL/GenBank/DDBJ databases">
        <title>Genome sequencing of the rare red list fungi Phellinidium pouzarii.</title>
        <authorList>
            <person name="Buettner E."/>
            <person name="Kellner H."/>
        </authorList>
    </citation>
    <scope>NUCLEOTIDE SEQUENCE [LARGE SCALE GENOMIC DNA]</scope>
    <source>
        <strain evidence="2 3">DSM 108285</strain>
    </source>
</reference>
<dbReference type="Proteomes" id="UP000308199">
    <property type="component" value="Unassembled WGS sequence"/>
</dbReference>
<protein>
    <submittedName>
        <fullName evidence="2">Uncharacterized protein</fullName>
    </submittedName>
</protein>
<sequence length="544" mass="60268">MNLHPFTSGISQDTLDRLSDGADYRAADNYAYNSLVSQFLPFISDPAVALNPGIPSDFNAFNASIAPPASDFGLFDDIPGSRDHQNPSFSFVDTFTPTPTFGQNALFSPYGSSCSSSPAHYESPVTVSPRDIQDSSYAYSTPPGINFNRINLSYSFSDSFQTSHSAITPIKSEPSPQDNALRLFTPSQDGSAYTFPQFQPGCDLMFPQDTSFPASDPKYSFDKSVLFSSNIDSASQFFPGGLPSPPENCHESFGHKRGDVSNNDPTSYSVSTEAFQEDALIVAQLAQFPDFTYPSPNPTPNRPATSFPHRSRATETPDSTATRPKRRTLPVRAAASKCKSYTEPSEGLDPASAADECNSDADPASHSTRSRSESRGLTPEVDEGEYCKFGKKVWVLDDEKGTHIPKWKCSKCGAIMGRRPDLHRHYKSCTMKEKHHCVAIHHEDGTVWPGCGMTFSRRDACHRHLKRRLTEGRCSKTRPRIEMYKTTSEYEEKIQCFREMLKNSKWRAALPVEEKNRLAKEALPDIKQEIFVSSDDNSVPSSPN</sequence>
<proteinExistence type="predicted"/>
<dbReference type="AlphaFoldDB" id="A0A4S4L6H0"/>
<dbReference type="EMBL" id="SGPK01000160">
    <property type="protein sequence ID" value="THH07092.1"/>
    <property type="molecule type" value="Genomic_DNA"/>
</dbReference>
<feature type="region of interest" description="Disordered" evidence="1">
    <location>
        <begin position="291"/>
        <end position="378"/>
    </location>
</feature>
<organism evidence="2 3">
    <name type="scientific">Phellinidium pouzarii</name>
    <dbReference type="NCBI Taxonomy" id="167371"/>
    <lineage>
        <taxon>Eukaryota</taxon>
        <taxon>Fungi</taxon>
        <taxon>Dikarya</taxon>
        <taxon>Basidiomycota</taxon>
        <taxon>Agaricomycotina</taxon>
        <taxon>Agaricomycetes</taxon>
        <taxon>Hymenochaetales</taxon>
        <taxon>Hymenochaetaceae</taxon>
        <taxon>Phellinidium</taxon>
    </lineage>
</organism>
<evidence type="ECO:0000256" key="1">
    <source>
        <dbReference type="SAM" id="MobiDB-lite"/>
    </source>
</evidence>
<evidence type="ECO:0000313" key="3">
    <source>
        <dbReference type="Proteomes" id="UP000308199"/>
    </source>
</evidence>
<feature type="compositionally biased region" description="Basic and acidic residues" evidence="1">
    <location>
        <begin position="248"/>
        <end position="259"/>
    </location>
</feature>
<comment type="caution">
    <text evidence="2">The sequence shown here is derived from an EMBL/GenBank/DDBJ whole genome shotgun (WGS) entry which is preliminary data.</text>
</comment>
<evidence type="ECO:0000313" key="2">
    <source>
        <dbReference type="EMBL" id="THH07092.1"/>
    </source>
</evidence>
<name>A0A4S4L6H0_9AGAM</name>
<accession>A0A4S4L6H0</accession>